<sequence length="95" mass="10511">MARAFCVPFPSLFLLLSLFPSHSIHLTQRLLQHRTSLRLFDGPLISSCPRCNVLATRFPENQSTSRSTGAPHASLSKTKKTAILYGCWVACACAY</sequence>
<protein>
    <recommendedName>
        <fullName evidence="4">Secreted protein</fullName>
    </recommendedName>
</protein>
<evidence type="ECO:0008006" key="4">
    <source>
        <dbReference type="Google" id="ProtNLM"/>
    </source>
</evidence>
<evidence type="ECO:0000313" key="2">
    <source>
        <dbReference type="EMBL" id="KAH7236375.1"/>
    </source>
</evidence>
<accession>A0A8K0RSR9</accession>
<reference evidence="2" key="1">
    <citation type="journal article" date="2021" name="Nat. Commun.">
        <title>Genetic determinants of endophytism in the Arabidopsis root mycobiome.</title>
        <authorList>
            <person name="Mesny F."/>
            <person name="Miyauchi S."/>
            <person name="Thiergart T."/>
            <person name="Pickel B."/>
            <person name="Atanasova L."/>
            <person name="Karlsson M."/>
            <person name="Huettel B."/>
            <person name="Barry K.W."/>
            <person name="Haridas S."/>
            <person name="Chen C."/>
            <person name="Bauer D."/>
            <person name="Andreopoulos W."/>
            <person name="Pangilinan J."/>
            <person name="LaButti K."/>
            <person name="Riley R."/>
            <person name="Lipzen A."/>
            <person name="Clum A."/>
            <person name="Drula E."/>
            <person name="Henrissat B."/>
            <person name="Kohler A."/>
            <person name="Grigoriev I.V."/>
            <person name="Martin F.M."/>
            <person name="Hacquard S."/>
        </authorList>
    </citation>
    <scope>NUCLEOTIDE SEQUENCE</scope>
    <source>
        <strain evidence="2">MPI-SDFR-AT-0068</strain>
    </source>
</reference>
<organism evidence="2 3">
    <name type="scientific">Fusarium tricinctum</name>
    <dbReference type="NCBI Taxonomy" id="61284"/>
    <lineage>
        <taxon>Eukaryota</taxon>
        <taxon>Fungi</taxon>
        <taxon>Dikarya</taxon>
        <taxon>Ascomycota</taxon>
        <taxon>Pezizomycotina</taxon>
        <taxon>Sordariomycetes</taxon>
        <taxon>Hypocreomycetidae</taxon>
        <taxon>Hypocreales</taxon>
        <taxon>Nectriaceae</taxon>
        <taxon>Fusarium</taxon>
        <taxon>Fusarium tricinctum species complex</taxon>
    </lineage>
</organism>
<keyword evidence="3" id="KW-1185">Reference proteome</keyword>
<evidence type="ECO:0000313" key="3">
    <source>
        <dbReference type="Proteomes" id="UP000813427"/>
    </source>
</evidence>
<feature type="chain" id="PRO_5035456567" description="Secreted protein" evidence="1">
    <location>
        <begin position="24"/>
        <end position="95"/>
    </location>
</feature>
<keyword evidence="1" id="KW-0732">Signal</keyword>
<proteinExistence type="predicted"/>
<comment type="caution">
    <text evidence="2">The sequence shown here is derived from an EMBL/GenBank/DDBJ whole genome shotgun (WGS) entry which is preliminary data.</text>
</comment>
<feature type="signal peptide" evidence="1">
    <location>
        <begin position="1"/>
        <end position="23"/>
    </location>
</feature>
<dbReference type="Proteomes" id="UP000813427">
    <property type="component" value="Unassembled WGS sequence"/>
</dbReference>
<evidence type="ECO:0000256" key="1">
    <source>
        <dbReference type="SAM" id="SignalP"/>
    </source>
</evidence>
<name>A0A8K0RSR9_9HYPO</name>
<dbReference type="AlphaFoldDB" id="A0A8K0RSR9"/>
<gene>
    <name evidence="2" type="ORF">BKA59DRAFT_486991</name>
</gene>
<dbReference type="EMBL" id="JAGPXF010000007">
    <property type="protein sequence ID" value="KAH7236375.1"/>
    <property type="molecule type" value="Genomic_DNA"/>
</dbReference>